<accession>A0A5D0MKK4</accession>
<gene>
    <name evidence="1" type="ORF">FXF47_02440</name>
</gene>
<reference evidence="1" key="1">
    <citation type="submission" date="2019-08" db="EMBL/GenBank/DDBJ databases">
        <title>Genomic characterization of a novel candidate phylum (ARYD3) from a high temperature, high salinity tertiary oil reservoir in north central Oklahoma, USA.</title>
        <authorList>
            <person name="Youssef N.H."/>
            <person name="Yadav A."/>
            <person name="Elshahed M.S."/>
        </authorList>
    </citation>
    <scope>NUCLEOTIDE SEQUENCE [LARGE SCALE GENOMIC DNA]</scope>
    <source>
        <strain evidence="1">ARYD3</strain>
    </source>
</reference>
<dbReference type="Proteomes" id="UP000324143">
    <property type="component" value="Unassembled WGS sequence"/>
</dbReference>
<evidence type="ECO:0000313" key="1">
    <source>
        <dbReference type="EMBL" id="TYB31748.1"/>
    </source>
</evidence>
<comment type="caution">
    <text evidence="1">The sequence shown here is derived from an EMBL/GenBank/DDBJ whole genome shotgun (WGS) entry which is preliminary data.</text>
</comment>
<keyword evidence="2" id="KW-1185">Reference proteome</keyword>
<proteinExistence type="predicted"/>
<organism evidence="1 2">
    <name type="scientific">Candidatus Mcinerneyibacterium aminivorans</name>
    <dbReference type="NCBI Taxonomy" id="2703815"/>
    <lineage>
        <taxon>Bacteria</taxon>
        <taxon>Candidatus Macinerneyibacteriota</taxon>
        <taxon>Candidatus Mcinerneyibacteria</taxon>
        <taxon>Candidatus Mcinerneyibacteriales</taxon>
        <taxon>Candidatus Mcinerneyibacteriaceae</taxon>
        <taxon>Candidatus Mcinerneyibacterium</taxon>
    </lineage>
</organism>
<dbReference type="EMBL" id="VSIX01000029">
    <property type="protein sequence ID" value="TYB31748.1"/>
    <property type="molecule type" value="Genomic_DNA"/>
</dbReference>
<dbReference type="AlphaFoldDB" id="A0A5D0MKK4"/>
<sequence length="374" mass="43055">MKKIIVLFLLVIFLFSCSTRKKVENVDAELIDVWIPEKLSLRNPLENIGIYEDKVYYWSNSGNKYFLNFYDLSGSNIKKLEFEMGKGPGQIFSNNSTFIKNDQINILDLARRSLLVFDMNGKYVDDYKININDFGQVARNQNYLYFSGILKNKLAKIDLENNEVVKSIKYKNADSIKSFRDIMGKKLRMSSIIIDEEAKILYRGTSNLPYKIEKYDFNLEKIDEFKREITGNFKDFIIEEGTGGSGSIIISSMQTDDKYLYASFGGGQVTERKNNKISLSGIANDYFISVFDKKNGDFLYEINVPSISPLKGVTKLLKVTKDKLFIMVVDFEDTLNDLLKDKNLKAEKNELESRFISSDVKRAIVIVKNPIYQD</sequence>
<evidence type="ECO:0000313" key="2">
    <source>
        <dbReference type="Proteomes" id="UP000324143"/>
    </source>
</evidence>
<dbReference type="PROSITE" id="PS51257">
    <property type="entry name" value="PROKAR_LIPOPROTEIN"/>
    <property type="match status" value="1"/>
</dbReference>
<evidence type="ECO:0008006" key="3">
    <source>
        <dbReference type="Google" id="ProtNLM"/>
    </source>
</evidence>
<name>A0A5D0MKK4_9BACT</name>
<protein>
    <recommendedName>
        <fullName evidence="3">6-bladed beta-propeller</fullName>
    </recommendedName>
</protein>
<dbReference type="SUPFAM" id="SSF63825">
    <property type="entry name" value="YWTD domain"/>
    <property type="match status" value="1"/>
</dbReference>